<evidence type="ECO:0000256" key="4">
    <source>
        <dbReference type="ARBA" id="ARBA00004991"/>
    </source>
</evidence>
<feature type="modified residue" description="N6-(pyridoxal phosphate)lysine" evidence="16">
    <location>
        <position position="332"/>
    </location>
</feature>
<dbReference type="PANTHER" id="PTHR42735">
    <property type="match status" value="1"/>
</dbReference>
<evidence type="ECO:0000256" key="3">
    <source>
        <dbReference type="ARBA" id="ARBA00004760"/>
    </source>
</evidence>
<evidence type="ECO:0000256" key="16">
    <source>
        <dbReference type="PIRSR" id="PIRSR602129-50"/>
    </source>
</evidence>
<evidence type="ECO:0000256" key="9">
    <source>
        <dbReference type="ARBA" id="ARBA00022989"/>
    </source>
</evidence>
<dbReference type="InterPro" id="IPR015424">
    <property type="entry name" value="PyrdxlP-dep_Trfase"/>
</dbReference>
<dbReference type="InterPro" id="IPR015421">
    <property type="entry name" value="PyrdxlP-dep_Trfase_major"/>
</dbReference>
<comment type="pathway">
    <text evidence="4">Sphingolipid metabolism.</text>
</comment>
<name>A0A9P6DQ77_9AGAM</name>
<evidence type="ECO:0000256" key="7">
    <source>
        <dbReference type="ARBA" id="ARBA00022898"/>
    </source>
</evidence>
<evidence type="ECO:0000256" key="6">
    <source>
        <dbReference type="ARBA" id="ARBA00022824"/>
    </source>
</evidence>
<dbReference type="FunFam" id="3.40.640.10:FF:000020">
    <property type="entry name" value="sphingosine-1-phosphate lyase 1"/>
    <property type="match status" value="1"/>
</dbReference>
<keyword evidence="6" id="KW-0256">Endoplasmic reticulum</keyword>
<evidence type="ECO:0000313" key="19">
    <source>
        <dbReference type="Proteomes" id="UP000886523"/>
    </source>
</evidence>
<keyword evidence="11" id="KW-0472">Membrane</keyword>
<dbReference type="InterPro" id="IPR050477">
    <property type="entry name" value="GrpII_AminoAcid_Decarb"/>
</dbReference>
<dbReference type="Proteomes" id="UP000886523">
    <property type="component" value="Unassembled WGS sequence"/>
</dbReference>
<keyword evidence="10" id="KW-0443">Lipid metabolism</keyword>
<dbReference type="GO" id="GO:0019752">
    <property type="term" value="P:carboxylic acid metabolic process"/>
    <property type="evidence" value="ECO:0007669"/>
    <property type="project" value="InterPro"/>
</dbReference>
<evidence type="ECO:0000256" key="12">
    <source>
        <dbReference type="ARBA" id="ARBA00023239"/>
    </source>
</evidence>
<keyword evidence="8" id="KW-0746">Sphingolipid metabolism</keyword>
<dbReference type="GO" id="GO:0008117">
    <property type="term" value="F:sphinganine-1-phosphate aldolase activity"/>
    <property type="evidence" value="ECO:0007669"/>
    <property type="project" value="UniProtKB-EC"/>
</dbReference>
<dbReference type="PANTHER" id="PTHR42735:SF6">
    <property type="entry name" value="SPHINGOSINE-1-PHOSPHATE LYASE 1"/>
    <property type="match status" value="1"/>
</dbReference>
<evidence type="ECO:0000256" key="14">
    <source>
        <dbReference type="ARBA" id="ARBA00038965"/>
    </source>
</evidence>
<reference evidence="18" key="1">
    <citation type="journal article" date="2020" name="Nat. Commun.">
        <title>Large-scale genome sequencing of mycorrhizal fungi provides insights into the early evolution of symbiotic traits.</title>
        <authorList>
            <person name="Miyauchi S."/>
            <person name="Kiss E."/>
            <person name="Kuo A."/>
            <person name="Drula E."/>
            <person name="Kohler A."/>
            <person name="Sanchez-Garcia M."/>
            <person name="Morin E."/>
            <person name="Andreopoulos B."/>
            <person name="Barry K.W."/>
            <person name="Bonito G."/>
            <person name="Buee M."/>
            <person name="Carver A."/>
            <person name="Chen C."/>
            <person name="Cichocki N."/>
            <person name="Clum A."/>
            <person name="Culley D."/>
            <person name="Crous P.W."/>
            <person name="Fauchery L."/>
            <person name="Girlanda M."/>
            <person name="Hayes R.D."/>
            <person name="Keri Z."/>
            <person name="LaButti K."/>
            <person name="Lipzen A."/>
            <person name="Lombard V."/>
            <person name="Magnuson J."/>
            <person name="Maillard F."/>
            <person name="Murat C."/>
            <person name="Nolan M."/>
            <person name="Ohm R.A."/>
            <person name="Pangilinan J."/>
            <person name="Pereira M.F."/>
            <person name="Perotto S."/>
            <person name="Peter M."/>
            <person name="Pfister S."/>
            <person name="Riley R."/>
            <person name="Sitrit Y."/>
            <person name="Stielow J.B."/>
            <person name="Szollosi G."/>
            <person name="Zifcakova L."/>
            <person name="Stursova M."/>
            <person name="Spatafora J.W."/>
            <person name="Tedersoo L."/>
            <person name="Vaario L.M."/>
            <person name="Yamada A."/>
            <person name="Yan M."/>
            <person name="Wang P."/>
            <person name="Xu J."/>
            <person name="Bruns T."/>
            <person name="Baldrian P."/>
            <person name="Vilgalys R."/>
            <person name="Dunand C."/>
            <person name="Henrissat B."/>
            <person name="Grigoriev I.V."/>
            <person name="Hibbett D."/>
            <person name="Nagy L.G."/>
            <person name="Martin F.M."/>
        </authorList>
    </citation>
    <scope>NUCLEOTIDE SEQUENCE</scope>
    <source>
        <strain evidence="18">UP504</strain>
    </source>
</reference>
<comment type="subcellular location">
    <subcellularLocation>
        <location evidence="2">Endoplasmic reticulum membrane</location>
        <topology evidence="2">Single-pass membrane protein</topology>
    </subcellularLocation>
</comment>
<protein>
    <recommendedName>
        <fullName evidence="14">sphinganine-1-phosphate aldolase</fullName>
        <ecNumber evidence="14">4.1.2.27</ecNumber>
    </recommendedName>
    <alternativeName>
        <fullName evidence="15">Sphingosine-1-phosphate aldolase</fullName>
    </alternativeName>
</protein>
<evidence type="ECO:0000256" key="17">
    <source>
        <dbReference type="RuleBase" id="RU000382"/>
    </source>
</evidence>
<dbReference type="InterPro" id="IPR015422">
    <property type="entry name" value="PyrdxlP-dep_Trfase_small"/>
</dbReference>
<gene>
    <name evidence="18" type="ORF">BS47DRAFT_1373986</name>
</gene>
<evidence type="ECO:0000256" key="2">
    <source>
        <dbReference type="ARBA" id="ARBA00004389"/>
    </source>
</evidence>
<comment type="cofactor">
    <cofactor evidence="1 16 17">
        <name>pyridoxal 5'-phosphate</name>
        <dbReference type="ChEBI" id="CHEBI:597326"/>
    </cofactor>
</comment>
<proteinExistence type="inferred from homology"/>
<dbReference type="GO" id="GO:0030149">
    <property type="term" value="P:sphingolipid catabolic process"/>
    <property type="evidence" value="ECO:0007669"/>
    <property type="project" value="TreeGrafter"/>
</dbReference>
<dbReference type="Gene3D" id="6.10.140.2150">
    <property type="match status" value="1"/>
</dbReference>
<evidence type="ECO:0000313" key="18">
    <source>
        <dbReference type="EMBL" id="KAF9507083.1"/>
    </source>
</evidence>
<dbReference type="SUPFAM" id="SSF53383">
    <property type="entry name" value="PLP-dependent transferases"/>
    <property type="match status" value="1"/>
</dbReference>
<evidence type="ECO:0000256" key="13">
    <source>
        <dbReference type="ARBA" id="ARBA00038302"/>
    </source>
</evidence>
<dbReference type="InterPro" id="IPR002129">
    <property type="entry name" value="PyrdxlP-dep_de-COase"/>
</dbReference>
<keyword evidence="9" id="KW-1133">Transmembrane helix</keyword>
<sequence>MSKIIAARVPIGLIHFLRGWATYNHLKSAVTFYVLASYLLQSYRHLLSRGVRASVRDTWLMLSRFIINLVLLDIEMGKAQTQIEDKLIPSGPDVVRHLALPSSGHDLQWILSEMDAMDSELGRLSGAVYHGGEELQKVIVTAMEKYIVSNPLHPDVFPAIRKMDAEIVAMCLRMYNHPNGAGTTTSGGTESILMSVKTHRDWARATKHIIAPEMVIPATAHAAFFKAAAYFNIKIHCIPVDSTTRQVDLRRVRRAINGNTIMLVGSATNFPDGCQDDIVALGVLAKSHNIGLHVDCCLGSFIMPFLEEAGFPVEPFDFRVEGVTAISCDTHKGSSVIMYRSATLRGYQYYIQPDWAGGVYASPSISGSRPGAILAGTWAAMQFMGHEGYLESCRSIVSCAKTIQRTIREEIPELYILGNPPASTFAFGSKTLNVLEVGDAMSRRGWHLNALGDATGVHLACTRLTIPNIHQFIADLKDSVSDAKIKPQGEGSMVAIYGLGSSSAAGPDMVGKVARMFIDAMYKA</sequence>
<dbReference type="Gene3D" id="3.90.1150.10">
    <property type="entry name" value="Aspartate Aminotransferase, domain 1"/>
    <property type="match status" value="1"/>
</dbReference>
<accession>A0A9P6DQ77</accession>
<dbReference type="AlphaFoldDB" id="A0A9P6DQ77"/>
<evidence type="ECO:0000256" key="5">
    <source>
        <dbReference type="ARBA" id="ARBA00022692"/>
    </source>
</evidence>
<evidence type="ECO:0000256" key="11">
    <source>
        <dbReference type="ARBA" id="ARBA00023136"/>
    </source>
</evidence>
<dbReference type="OrthoDB" id="10254570at2759"/>
<keyword evidence="19" id="KW-1185">Reference proteome</keyword>
<dbReference type="EMBL" id="MU129091">
    <property type="protein sequence ID" value="KAF9507083.1"/>
    <property type="molecule type" value="Genomic_DNA"/>
</dbReference>
<keyword evidence="7 16" id="KW-0663">Pyridoxal phosphate</keyword>
<evidence type="ECO:0000256" key="1">
    <source>
        <dbReference type="ARBA" id="ARBA00001933"/>
    </source>
</evidence>
<dbReference type="GO" id="GO:0030170">
    <property type="term" value="F:pyridoxal phosphate binding"/>
    <property type="evidence" value="ECO:0007669"/>
    <property type="project" value="InterPro"/>
</dbReference>
<comment type="caution">
    <text evidence="18">The sequence shown here is derived from an EMBL/GenBank/DDBJ whole genome shotgun (WGS) entry which is preliminary data.</text>
</comment>
<dbReference type="Gene3D" id="3.40.640.10">
    <property type="entry name" value="Type I PLP-dependent aspartate aminotransferase-like (Major domain)"/>
    <property type="match status" value="1"/>
</dbReference>
<evidence type="ECO:0000256" key="15">
    <source>
        <dbReference type="ARBA" id="ARBA00042568"/>
    </source>
</evidence>
<dbReference type="GO" id="GO:0005789">
    <property type="term" value="C:endoplasmic reticulum membrane"/>
    <property type="evidence" value="ECO:0007669"/>
    <property type="project" value="UniProtKB-SubCell"/>
</dbReference>
<evidence type="ECO:0000256" key="10">
    <source>
        <dbReference type="ARBA" id="ARBA00023098"/>
    </source>
</evidence>
<dbReference type="EC" id="4.1.2.27" evidence="14"/>
<evidence type="ECO:0000256" key="8">
    <source>
        <dbReference type="ARBA" id="ARBA00022919"/>
    </source>
</evidence>
<dbReference type="Pfam" id="PF00282">
    <property type="entry name" value="Pyridoxal_deC"/>
    <property type="match status" value="1"/>
</dbReference>
<comment type="similarity">
    <text evidence="13">Belongs to the group II decarboxylase family. Sphingosine-1-phosphate lyase subfamily.</text>
</comment>
<keyword evidence="12 17" id="KW-0456">Lyase</keyword>
<organism evidence="18 19">
    <name type="scientific">Hydnum rufescens UP504</name>
    <dbReference type="NCBI Taxonomy" id="1448309"/>
    <lineage>
        <taxon>Eukaryota</taxon>
        <taxon>Fungi</taxon>
        <taxon>Dikarya</taxon>
        <taxon>Basidiomycota</taxon>
        <taxon>Agaricomycotina</taxon>
        <taxon>Agaricomycetes</taxon>
        <taxon>Cantharellales</taxon>
        <taxon>Hydnaceae</taxon>
        <taxon>Hydnum</taxon>
    </lineage>
</organism>
<keyword evidence="5" id="KW-0812">Transmembrane</keyword>
<comment type="pathway">
    <text evidence="3">Lipid metabolism; sphingolipid metabolism.</text>
</comment>